<proteinExistence type="predicted"/>
<evidence type="ECO:0000256" key="1">
    <source>
        <dbReference type="ARBA" id="ARBA00022723"/>
    </source>
</evidence>
<reference evidence="3 4" key="1">
    <citation type="journal article" date="2000" name="Nature">
        <title>The genome sequence of the thermoacidophilic scavenger Thermoplasma acidophilum.</title>
        <authorList>
            <person name="Ruepp A."/>
            <person name="Graml W."/>
            <person name="Santos-Martinez M.L."/>
            <person name="Koretke K.K."/>
            <person name="Volker C."/>
            <person name="Mewes H.W."/>
            <person name="Frishman D."/>
            <person name="Stocker S."/>
            <person name="Lupas A.N."/>
            <person name="Baumeister W."/>
        </authorList>
    </citation>
    <scope>NUCLEOTIDE SEQUENCE [LARGE SCALE GENOMIC DNA]</scope>
    <source>
        <strain evidence="4">ATCC 25905 / DSM 1728 / JCM 9062 / NBRC 15155 / AMRC-C165</strain>
    </source>
</reference>
<gene>
    <name evidence="3" type="ordered locus">Ta0499</name>
</gene>
<dbReference type="SUPFAM" id="SSF50447">
    <property type="entry name" value="Translation proteins"/>
    <property type="match status" value="1"/>
</dbReference>
<sequence length="237" mass="27455">MKTKALYLDDSYATEGTGTAIFVEFTDMKVDQSIFYPTTFGEPNDTGKVIIDGKEYQIVDTIYDGEYIHLISMDTYPQTVVGKTVKQKIDWDKRYIHMRFRTALRIISGLAYAKWKVSCRVNETYDDRAWIDIEKPDITEDEINEIMAEANDVVKKDLDVRFRYIGLEDFNRSEDLKKMSIHDAYDEDRIRIMSIEGLPDQPEFGVNVKKTGEVGQINYKTTKLKGKISNRVNITLQ</sequence>
<dbReference type="eggNOG" id="arCOG01254">
    <property type="taxonomic scope" value="Archaea"/>
</dbReference>
<evidence type="ECO:0008006" key="5">
    <source>
        <dbReference type="Google" id="ProtNLM"/>
    </source>
</evidence>
<dbReference type="Gene3D" id="2.40.30.130">
    <property type="match status" value="1"/>
</dbReference>
<dbReference type="Proteomes" id="UP000001024">
    <property type="component" value="Chromosome"/>
</dbReference>
<dbReference type="AlphaFoldDB" id="Q9HKU5"/>
<keyword evidence="1" id="KW-0479">Metal-binding</keyword>
<dbReference type="InParanoid" id="Q9HKU5"/>
<dbReference type="OrthoDB" id="11392at2157"/>
<name>Q9HKU5_THEAC</name>
<dbReference type="InterPro" id="IPR018163">
    <property type="entry name" value="Thr/Ala-tRNA-synth_IIc_edit"/>
</dbReference>
<evidence type="ECO:0000256" key="2">
    <source>
        <dbReference type="ARBA" id="ARBA00022833"/>
    </source>
</evidence>
<keyword evidence="4" id="KW-1185">Reference proteome</keyword>
<dbReference type="GO" id="GO:0002161">
    <property type="term" value="F:aminoacyl-tRNA deacylase activity"/>
    <property type="evidence" value="ECO:0007669"/>
    <property type="project" value="UniProtKB-ARBA"/>
</dbReference>
<dbReference type="STRING" id="273075.gene:9571718"/>
<dbReference type="PaxDb" id="273075-Ta0499"/>
<dbReference type="InterPro" id="IPR051335">
    <property type="entry name" value="Alanyl-tRNA_Editing_Enzymes"/>
</dbReference>
<organism evidence="3 4">
    <name type="scientific">Thermoplasma acidophilum (strain ATCC 25905 / DSM 1728 / JCM 9062 / NBRC 15155 / AMRC-C165)</name>
    <dbReference type="NCBI Taxonomy" id="273075"/>
    <lineage>
        <taxon>Archaea</taxon>
        <taxon>Methanobacteriati</taxon>
        <taxon>Thermoplasmatota</taxon>
        <taxon>Thermoplasmata</taxon>
        <taxon>Thermoplasmatales</taxon>
        <taxon>Thermoplasmataceae</taxon>
        <taxon>Thermoplasma</taxon>
    </lineage>
</organism>
<dbReference type="GO" id="GO:0000166">
    <property type="term" value="F:nucleotide binding"/>
    <property type="evidence" value="ECO:0007669"/>
    <property type="project" value="InterPro"/>
</dbReference>
<dbReference type="PANTHER" id="PTHR43462">
    <property type="entry name" value="ALANYL-TRNA EDITING PROTEIN"/>
    <property type="match status" value="1"/>
</dbReference>
<dbReference type="HOGENOM" id="CLU_004485_3_2_2"/>
<dbReference type="InterPro" id="IPR009000">
    <property type="entry name" value="Transl_B-barrel_sf"/>
</dbReference>
<dbReference type="Gene3D" id="3.30.980.10">
    <property type="entry name" value="Threonyl-trna Synthetase, Chain A, domain 2"/>
    <property type="match status" value="1"/>
</dbReference>
<protein>
    <recommendedName>
        <fullName evidence="5">Alanyl-tRNA editing protein</fullName>
    </recommendedName>
</protein>
<dbReference type="EnsemblBacteria" id="CAC11640">
    <property type="protein sequence ID" value="CAC11640"/>
    <property type="gene ID" value="CAC11640"/>
</dbReference>
<dbReference type="KEGG" id="tac:Ta0499"/>
<dbReference type="PANTHER" id="PTHR43462:SF1">
    <property type="entry name" value="ALANYL-TRNA EDITING PROTEIN AARSD1"/>
    <property type="match status" value="1"/>
</dbReference>
<dbReference type="SUPFAM" id="SSF55186">
    <property type="entry name" value="ThrRS/AlaRS common domain"/>
    <property type="match status" value="1"/>
</dbReference>
<dbReference type="EMBL" id="AL445064">
    <property type="protein sequence ID" value="CAC11640.1"/>
    <property type="molecule type" value="Genomic_DNA"/>
</dbReference>
<evidence type="ECO:0000313" key="3">
    <source>
        <dbReference type="EMBL" id="CAC11640.1"/>
    </source>
</evidence>
<dbReference type="GO" id="GO:0046872">
    <property type="term" value="F:metal ion binding"/>
    <property type="evidence" value="ECO:0007669"/>
    <property type="project" value="UniProtKB-KW"/>
</dbReference>
<evidence type="ECO:0000313" key="4">
    <source>
        <dbReference type="Proteomes" id="UP000001024"/>
    </source>
</evidence>
<keyword evidence="2" id="KW-0862">Zinc</keyword>
<accession>Q9HKU5</accession>
<dbReference type="RefSeq" id="WP_010900924.1">
    <property type="nucleotide sequence ID" value="NC_002578.1"/>
</dbReference>